<protein>
    <submittedName>
        <fullName evidence="1">Uncharacterized protein</fullName>
    </submittedName>
</protein>
<organism evidence="1 2">
    <name type="scientific">Burkholderia ambifaria (strain MC40-6)</name>
    <dbReference type="NCBI Taxonomy" id="398577"/>
    <lineage>
        <taxon>Bacteria</taxon>
        <taxon>Pseudomonadati</taxon>
        <taxon>Pseudomonadota</taxon>
        <taxon>Betaproteobacteria</taxon>
        <taxon>Burkholderiales</taxon>
        <taxon>Burkholderiaceae</taxon>
        <taxon>Burkholderia</taxon>
        <taxon>Burkholderia cepacia complex</taxon>
    </lineage>
</organism>
<reference evidence="2" key="1">
    <citation type="submission" date="2008-04" db="EMBL/GenBank/DDBJ databases">
        <title>Complete sequence of chromosome 1 of Burkholderia ambifaria MC40-6.</title>
        <authorList>
            <person name="Copeland A."/>
            <person name="Lucas S."/>
            <person name="Lapidus A."/>
            <person name="Glavina del Rio T."/>
            <person name="Dalin E."/>
            <person name="Tice H."/>
            <person name="Pitluck S."/>
            <person name="Chain P."/>
            <person name="Malfatti S."/>
            <person name="Shin M."/>
            <person name="Vergez L."/>
            <person name="Lang D."/>
            <person name="Schmutz J."/>
            <person name="Larimer F."/>
            <person name="Land M."/>
            <person name="Hauser L."/>
            <person name="Kyrpides N."/>
            <person name="Lykidis A."/>
            <person name="Ramette A."/>
            <person name="Konstantinidis K."/>
            <person name="Tiedje J."/>
            <person name="Richardson P."/>
        </authorList>
    </citation>
    <scope>NUCLEOTIDE SEQUENCE [LARGE SCALE GENOMIC DNA]</scope>
    <source>
        <strain evidence="2">MC40-6</strain>
    </source>
</reference>
<gene>
    <name evidence="1" type="ordered locus">BamMC406_1693</name>
</gene>
<proteinExistence type="predicted"/>
<accession>B1YR15</accession>
<dbReference type="EMBL" id="CP001025">
    <property type="protein sequence ID" value="ACB64179.1"/>
    <property type="molecule type" value="Genomic_DNA"/>
</dbReference>
<dbReference type="HOGENOM" id="CLU_3305900_0_0_4"/>
<sequence length="39" mass="4392">MTRDLNGGGRCAFRIGRCQTLVTMCIGDERLIAAFFERI</sequence>
<name>B1YR15_BURA4</name>
<dbReference type="KEGG" id="bac:BamMC406_1693"/>
<dbReference type="AlphaFoldDB" id="B1YR15"/>
<evidence type="ECO:0000313" key="2">
    <source>
        <dbReference type="Proteomes" id="UP000001680"/>
    </source>
</evidence>
<evidence type="ECO:0000313" key="1">
    <source>
        <dbReference type="EMBL" id="ACB64179.1"/>
    </source>
</evidence>
<dbReference type="Proteomes" id="UP000001680">
    <property type="component" value="Chromosome 1"/>
</dbReference>